<comment type="similarity">
    <text evidence="1">Belongs to the GMC oxidoreductase family.</text>
</comment>
<evidence type="ECO:0000313" key="5">
    <source>
        <dbReference type="Proteomes" id="UP000499080"/>
    </source>
</evidence>
<dbReference type="PANTHER" id="PTHR11552">
    <property type="entry name" value="GLUCOSE-METHANOL-CHOLINE GMC OXIDOREDUCTASE"/>
    <property type="match status" value="1"/>
</dbReference>
<evidence type="ECO:0000256" key="1">
    <source>
        <dbReference type="ARBA" id="ARBA00010790"/>
    </source>
</evidence>
<evidence type="ECO:0000313" key="3">
    <source>
        <dbReference type="EMBL" id="GBO46795.1"/>
    </source>
</evidence>
<dbReference type="GO" id="GO:0016614">
    <property type="term" value="F:oxidoreductase activity, acting on CH-OH group of donors"/>
    <property type="evidence" value="ECO:0007669"/>
    <property type="project" value="InterPro"/>
</dbReference>
<dbReference type="InterPro" id="IPR012132">
    <property type="entry name" value="GMC_OxRdtase"/>
</dbReference>
<dbReference type="EMBL" id="BGPR01074700">
    <property type="protein sequence ID" value="GBO46795.1"/>
    <property type="molecule type" value="Genomic_DNA"/>
</dbReference>
<keyword evidence="5" id="KW-1185">Reference proteome</keyword>
<gene>
    <name evidence="3" type="ORF">AVEN_272808_1</name>
    <name evidence="4" type="ORF">AVEN_62453_1</name>
</gene>
<feature type="non-terminal residue" evidence="4">
    <location>
        <position position="1"/>
    </location>
</feature>
<evidence type="ECO:0000259" key="2">
    <source>
        <dbReference type="Pfam" id="PF05199"/>
    </source>
</evidence>
<dbReference type="PANTHER" id="PTHR11552:SF147">
    <property type="entry name" value="CHOLINE DEHYDROGENASE, MITOCHONDRIAL"/>
    <property type="match status" value="1"/>
</dbReference>
<sequence length="47" mass="5013">VKGVKGLRVVDASVMPSLPIGNTYIPTVMIGEKAADIIKETIHCPSY</sequence>
<dbReference type="InterPro" id="IPR036188">
    <property type="entry name" value="FAD/NAD-bd_sf"/>
</dbReference>
<dbReference type="Gene3D" id="3.50.50.60">
    <property type="entry name" value="FAD/NAD(P)-binding domain"/>
    <property type="match status" value="1"/>
</dbReference>
<dbReference type="EMBL" id="BGPR01074707">
    <property type="protein sequence ID" value="GBO46801.1"/>
    <property type="molecule type" value="Genomic_DNA"/>
</dbReference>
<name>A0A4Y2XB05_ARAVE</name>
<comment type="caution">
    <text evidence="4">The sequence shown here is derived from an EMBL/GenBank/DDBJ whole genome shotgun (WGS) entry which is preliminary data.</text>
</comment>
<dbReference type="SUPFAM" id="SSF51905">
    <property type="entry name" value="FAD/NAD(P)-binding domain"/>
    <property type="match status" value="1"/>
</dbReference>
<reference evidence="4 5" key="1">
    <citation type="journal article" date="2019" name="Sci. Rep.">
        <title>Orb-weaving spider Araneus ventricosus genome elucidates the spidroin gene catalogue.</title>
        <authorList>
            <person name="Kono N."/>
            <person name="Nakamura H."/>
            <person name="Ohtoshi R."/>
            <person name="Moran D.A.P."/>
            <person name="Shinohara A."/>
            <person name="Yoshida Y."/>
            <person name="Fujiwara M."/>
            <person name="Mori M."/>
            <person name="Tomita M."/>
            <person name="Arakawa K."/>
        </authorList>
    </citation>
    <scope>NUCLEOTIDE SEQUENCE [LARGE SCALE GENOMIC DNA]</scope>
</reference>
<organism evidence="4 5">
    <name type="scientific">Araneus ventricosus</name>
    <name type="common">Orbweaver spider</name>
    <name type="synonym">Epeira ventricosa</name>
    <dbReference type="NCBI Taxonomy" id="182803"/>
    <lineage>
        <taxon>Eukaryota</taxon>
        <taxon>Metazoa</taxon>
        <taxon>Ecdysozoa</taxon>
        <taxon>Arthropoda</taxon>
        <taxon>Chelicerata</taxon>
        <taxon>Arachnida</taxon>
        <taxon>Araneae</taxon>
        <taxon>Araneomorphae</taxon>
        <taxon>Entelegynae</taxon>
        <taxon>Araneoidea</taxon>
        <taxon>Araneidae</taxon>
        <taxon>Araneus</taxon>
    </lineage>
</organism>
<dbReference type="AlphaFoldDB" id="A0A4Y2XB05"/>
<feature type="domain" description="Glucose-methanol-choline oxidoreductase C-terminal" evidence="2">
    <location>
        <begin position="1"/>
        <end position="31"/>
    </location>
</feature>
<dbReference type="OrthoDB" id="6415739at2759"/>
<proteinExistence type="inferred from homology"/>
<accession>A0A4Y2XB05</accession>
<protein>
    <recommendedName>
        <fullName evidence="2">Glucose-methanol-choline oxidoreductase C-terminal domain-containing protein</fullName>
    </recommendedName>
</protein>
<evidence type="ECO:0000313" key="4">
    <source>
        <dbReference type="EMBL" id="GBO46801.1"/>
    </source>
</evidence>
<dbReference type="Pfam" id="PF05199">
    <property type="entry name" value="GMC_oxred_C"/>
    <property type="match status" value="1"/>
</dbReference>
<dbReference type="InterPro" id="IPR007867">
    <property type="entry name" value="GMC_OxRtase_C"/>
</dbReference>
<dbReference type="GO" id="GO:0050660">
    <property type="term" value="F:flavin adenine dinucleotide binding"/>
    <property type="evidence" value="ECO:0007669"/>
    <property type="project" value="InterPro"/>
</dbReference>
<dbReference type="Proteomes" id="UP000499080">
    <property type="component" value="Unassembled WGS sequence"/>
</dbReference>